<evidence type="ECO:0000313" key="13">
    <source>
        <dbReference type="Proteomes" id="UP000736335"/>
    </source>
</evidence>
<keyword evidence="10" id="KW-0732">Signal</keyword>
<dbReference type="GO" id="GO:0008061">
    <property type="term" value="F:chitin binding"/>
    <property type="evidence" value="ECO:0007669"/>
    <property type="project" value="InterPro"/>
</dbReference>
<protein>
    <submittedName>
        <fullName evidence="12">Glycoside hydrolase family 18 protein</fullName>
    </submittedName>
</protein>
<keyword evidence="2 7" id="KW-0378">Hydrolase</keyword>
<evidence type="ECO:0000256" key="8">
    <source>
        <dbReference type="RuleBase" id="RU004453"/>
    </source>
</evidence>
<sequence>MKSFIFSVPVLAFFGLLSSAAPLLQLAGPPLPTTAPLANERPLLMAYYPDWASYSLPPEKIDFTRFDWIDFAFGLPDKSFALTWDDPVNAPALLQRLVTSAHDAGRYVKLSIGGWTGSQHFSAAVATEESRKEFSSTISDAYTRFSLDGIDIDWEYPGQQGNAGNGVSPSDTSNFLLFLQLLRRVLPQSAKITAATQTVPFAGSNGIPLQDVSEFAKVLDWVVLMNYDVWGSSSNPGPNAPLEDGCKNSSIPSATAHSAVLAWKAAGFASSQLVLGVPAYAYISRSTASTLRQKRTVAASRNVRVLNDAGGFESGQVRFRDLIKQGALVRTNRVFESSSSASGTDDGFGNSPGQEIDDSDCAGAEDDEDDVQELTFSLSPAGGLMVNPVDGDRSSAGSLVSTPPPPNVFTVASFEGAGGFSRLWDVCSSTPFLRSESAQQIITFDDPQSLGLKAAWVKEAGILGVNVFDVHGDTDDWDLVDSLRRGLGII</sequence>
<evidence type="ECO:0000256" key="9">
    <source>
        <dbReference type="SAM" id="MobiDB-lite"/>
    </source>
</evidence>
<evidence type="ECO:0000256" key="1">
    <source>
        <dbReference type="ARBA" id="ARBA00000822"/>
    </source>
</evidence>
<proteinExistence type="inferred from homology"/>
<feature type="compositionally biased region" description="Acidic residues" evidence="9">
    <location>
        <begin position="355"/>
        <end position="371"/>
    </location>
</feature>
<dbReference type="PROSITE" id="PS51910">
    <property type="entry name" value="GH18_2"/>
    <property type="match status" value="1"/>
</dbReference>
<feature type="chain" id="PRO_5040482350" evidence="10">
    <location>
        <begin position="21"/>
        <end position="490"/>
    </location>
</feature>
<dbReference type="GO" id="GO:0005576">
    <property type="term" value="C:extracellular region"/>
    <property type="evidence" value="ECO:0007669"/>
    <property type="project" value="TreeGrafter"/>
</dbReference>
<gene>
    <name evidence="12" type="ORF">BJ322DRAFT_1073471</name>
</gene>
<comment type="similarity">
    <text evidence="8">Belongs to the glycosyl hydrolase 18 family.</text>
</comment>
<keyword evidence="13" id="KW-1185">Reference proteome</keyword>
<evidence type="ECO:0000256" key="4">
    <source>
        <dbReference type="ARBA" id="ARBA00023277"/>
    </source>
</evidence>
<evidence type="ECO:0000256" key="7">
    <source>
        <dbReference type="RuleBase" id="RU000489"/>
    </source>
</evidence>
<comment type="caution">
    <text evidence="12">The sequence shown here is derived from an EMBL/GenBank/DDBJ whole genome shotgun (WGS) entry which is preliminary data.</text>
</comment>
<dbReference type="GO" id="GO:0008843">
    <property type="term" value="F:endochitinase activity"/>
    <property type="evidence" value="ECO:0007669"/>
    <property type="project" value="UniProtKB-EC"/>
</dbReference>
<dbReference type="SMART" id="SM00636">
    <property type="entry name" value="Glyco_18"/>
    <property type="match status" value="1"/>
</dbReference>
<keyword evidence="3" id="KW-0146">Chitin degradation</keyword>
<dbReference type="Gene3D" id="3.20.20.80">
    <property type="entry name" value="Glycosidases"/>
    <property type="match status" value="2"/>
</dbReference>
<dbReference type="InterPro" id="IPR001579">
    <property type="entry name" value="Glyco_hydro_18_chit_AS"/>
</dbReference>
<keyword evidence="6" id="KW-0624">Polysaccharide degradation</keyword>
<dbReference type="GO" id="GO:0000272">
    <property type="term" value="P:polysaccharide catabolic process"/>
    <property type="evidence" value="ECO:0007669"/>
    <property type="project" value="UniProtKB-KW"/>
</dbReference>
<evidence type="ECO:0000256" key="10">
    <source>
        <dbReference type="SAM" id="SignalP"/>
    </source>
</evidence>
<comment type="catalytic activity">
    <reaction evidence="1">
        <text>Random endo-hydrolysis of N-acetyl-beta-D-glucosaminide (1-&gt;4)-beta-linkages in chitin and chitodextrins.</text>
        <dbReference type="EC" id="3.2.1.14"/>
    </reaction>
</comment>
<dbReference type="AlphaFoldDB" id="A0A9P6HAK5"/>
<evidence type="ECO:0000256" key="6">
    <source>
        <dbReference type="ARBA" id="ARBA00023326"/>
    </source>
</evidence>
<feature type="region of interest" description="Disordered" evidence="9">
    <location>
        <begin position="335"/>
        <end position="371"/>
    </location>
</feature>
<organism evidence="12 13">
    <name type="scientific">Thelephora terrestris</name>
    <dbReference type="NCBI Taxonomy" id="56493"/>
    <lineage>
        <taxon>Eukaryota</taxon>
        <taxon>Fungi</taxon>
        <taxon>Dikarya</taxon>
        <taxon>Basidiomycota</taxon>
        <taxon>Agaricomycotina</taxon>
        <taxon>Agaricomycetes</taxon>
        <taxon>Thelephorales</taxon>
        <taxon>Thelephoraceae</taxon>
        <taxon>Thelephora</taxon>
    </lineage>
</organism>
<dbReference type="SUPFAM" id="SSF51445">
    <property type="entry name" value="(Trans)glycosidases"/>
    <property type="match status" value="1"/>
</dbReference>
<name>A0A9P6HAK5_9AGAM</name>
<dbReference type="PANTHER" id="PTHR11177">
    <property type="entry name" value="CHITINASE"/>
    <property type="match status" value="1"/>
</dbReference>
<keyword evidence="4" id="KW-0119">Carbohydrate metabolism</keyword>
<evidence type="ECO:0000256" key="3">
    <source>
        <dbReference type="ARBA" id="ARBA00023024"/>
    </source>
</evidence>
<evidence type="ECO:0000256" key="2">
    <source>
        <dbReference type="ARBA" id="ARBA00022801"/>
    </source>
</evidence>
<feature type="signal peptide" evidence="10">
    <location>
        <begin position="1"/>
        <end position="20"/>
    </location>
</feature>
<dbReference type="PROSITE" id="PS01095">
    <property type="entry name" value="GH18_1"/>
    <property type="match status" value="1"/>
</dbReference>
<dbReference type="InterPro" id="IPR050314">
    <property type="entry name" value="Glycosyl_Hydrlase_18"/>
</dbReference>
<dbReference type="Gene3D" id="3.10.50.10">
    <property type="match status" value="1"/>
</dbReference>
<dbReference type="Pfam" id="PF00704">
    <property type="entry name" value="Glyco_hydro_18"/>
    <property type="match status" value="1"/>
</dbReference>
<evidence type="ECO:0000313" key="12">
    <source>
        <dbReference type="EMBL" id="KAF9782934.1"/>
    </source>
</evidence>
<dbReference type="InterPro" id="IPR029070">
    <property type="entry name" value="Chitinase_insertion_sf"/>
</dbReference>
<evidence type="ECO:0000256" key="5">
    <source>
        <dbReference type="ARBA" id="ARBA00023295"/>
    </source>
</evidence>
<dbReference type="EMBL" id="WIUZ02000011">
    <property type="protein sequence ID" value="KAF9782934.1"/>
    <property type="molecule type" value="Genomic_DNA"/>
</dbReference>
<dbReference type="InterPro" id="IPR017853">
    <property type="entry name" value="GH"/>
</dbReference>
<dbReference type="GO" id="GO:0006032">
    <property type="term" value="P:chitin catabolic process"/>
    <property type="evidence" value="ECO:0007669"/>
    <property type="project" value="UniProtKB-KW"/>
</dbReference>
<dbReference type="PANTHER" id="PTHR11177:SF392">
    <property type="entry name" value="HAP41P"/>
    <property type="match status" value="1"/>
</dbReference>
<dbReference type="InterPro" id="IPR001223">
    <property type="entry name" value="Glyco_hydro18_cat"/>
</dbReference>
<feature type="domain" description="GH18" evidence="11">
    <location>
        <begin position="42"/>
        <end position="490"/>
    </location>
</feature>
<reference evidence="12" key="1">
    <citation type="journal article" date="2020" name="Nat. Commun.">
        <title>Large-scale genome sequencing of mycorrhizal fungi provides insights into the early evolution of symbiotic traits.</title>
        <authorList>
            <person name="Miyauchi S."/>
            <person name="Kiss E."/>
            <person name="Kuo A."/>
            <person name="Drula E."/>
            <person name="Kohler A."/>
            <person name="Sanchez-Garcia M."/>
            <person name="Morin E."/>
            <person name="Andreopoulos B."/>
            <person name="Barry K.W."/>
            <person name="Bonito G."/>
            <person name="Buee M."/>
            <person name="Carver A."/>
            <person name="Chen C."/>
            <person name="Cichocki N."/>
            <person name="Clum A."/>
            <person name="Culley D."/>
            <person name="Crous P.W."/>
            <person name="Fauchery L."/>
            <person name="Girlanda M."/>
            <person name="Hayes R.D."/>
            <person name="Keri Z."/>
            <person name="LaButti K."/>
            <person name="Lipzen A."/>
            <person name="Lombard V."/>
            <person name="Magnuson J."/>
            <person name="Maillard F."/>
            <person name="Murat C."/>
            <person name="Nolan M."/>
            <person name="Ohm R.A."/>
            <person name="Pangilinan J."/>
            <person name="Pereira M.F."/>
            <person name="Perotto S."/>
            <person name="Peter M."/>
            <person name="Pfister S."/>
            <person name="Riley R."/>
            <person name="Sitrit Y."/>
            <person name="Stielow J.B."/>
            <person name="Szollosi G."/>
            <person name="Zifcakova L."/>
            <person name="Stursova M."/>
            <person name="Spatafora J.W."/>
            <person name="Tedersoo L."/>
            <person name="Vaario L.M."/>
            <person name="Yamada A."/>
            <person name="Yan M."/>
            <person name="Wang P."/>
            <person name="Xu J."/>
            <person name="Bruns T."/>
            <person name="Baldrian P."/>
            <person name="Vilgalys R."/>
            <person name="Dunand C."/>
            <person name="Henrissat B."/>
            <person name="Grigoriev I.V."/>
            <person name="Hibbett D."/>
            <person name="Nagy L.G."/>
            <person name="Martin F.M."/>
        </authorList>
    </citation>
    <scope>NUCLEOTIDE SEQUENCE</scope>
    <source>
        <strain evidence="12">UH-Tt-Lm1</strain>
    </source>
</reference>
<evidence type="ECO:0000259" key="11">
    <source>
        <dbReference type="PROSITE" id="PS51910"/>
    </source>
</evidence>
<dbReference type="InterPro" id="IPR011583">
    <property type="entry name" value="Chitinase_II/V-like_cat"/>
</dbReference>
<dbReference type="Proteomes" id="UP000736335">
    <property type="component" value="Unassembled WGS sequence"/>
</dbReference>
<dbReference type="OrthoDB" id="73875at2759"/>
<accession>A0A9P6HAK5</accession>
<reference evidence="12" key="2">
    <citation type="submission" date="2020-11" db="EMBL/GenBank/DDBJ databases">
        <authorList>
            <consortium name="DOE Joint Genome Institute"/>
            <person name="Kuo A."/>
            <person name="Miyauchi S."/>
            <person name="Kiss E."/>
            <person name="Drula E."/>
            <person name="Kohler A."/>
            <person name="Sanchez-Garcia M."/>
            <person name="Andreopoulos B."/>
            <person name="Barry K.W."/>
            <person name="Bonito G."/>
            <person name="Buee M."/>
            <person name="Carver A."/>
            <person name="Chen C."/>
            <person name="Cichocki N."/>
            <person name="Clum A."/>
            <person name="Culley D."/>
            <person name="Crous P.W."/>
            <person name="Fauchery L."/>
            <person name="Girlanda M."/>
            <person name="Hayes R."/>
            <person name="Keri Z."/>
            <person name="Labutti K."/>
            <person name="Lipzen A."/>
            <person name="Lombard V."/>
            <person name="Magnuson J."/>
            <person name="Maillard F."/>
            <person name="Morin E."/>
            <person name="Murat C."/>
            <person name="Nolan M."/>
            <person name="Ohm R."/>
            <person name="Pangilinan J."/>
            <person name="Pereira M."/>
            <person name="Perotto S."/>
            <person name="Peter M."/>
            <person name="Riley R."/>
            <person name="Sitrit Y."/>
            <person name="Stielow B."/>
            <person name="Szollosi G."/>
            <person name="Zifcakova L."/>
            <person name="Stursova M."/>
            <person name="Spatafora J.W."/>
            <person name="Tedersoo L."/>
            <person name="Vaario L.-M."/>
            <person name="Yamada A."/>
            <person name="Yan M."/>
            <person name="Wang P."/>
            <person name="Xu J."/>
            <person name="Bruns T."/>
            <person name="Baldrian P."/>
            <person name="Vilgalys R."/>
            <person name="Henrissat B."/>
            <person name="Grigoriev I.V."/>
            <person name="Hibbett D."/>
            <person name="Nagy L.G."/>
            <person name="Martin F.M."/>
        </authorList>
    </citation>
    <scope>NUCLEOTIDE SEQUENCE</scope>
    <source>
        <strain evidence="12">UH-Tt-Lm1</strain>
    </source>
</reference>
<keyword evidence="5 7" id="KW-0326">Glycosidase</keyword>